<keyword evidence="3" id="KW-0560">Oxidoreductase</keyword>
<dbReference type="FunFam" id="3.20.20.100:FF:000002">
    <property type="entry name" value="2,5-diketo-D-gluconic acid reductase A"/>
    <property type="match status" value="1"/>
</dbReference>
<dbReference type="InterPro" id="IPR020471">
    <property type="entry name" value="AKR"/>
</dbReference>
<feature type="domain" description="NADP-dependent oxidoreductase" evidence="4">
    <location>
        <begin position="162"/>
        <end position="412"/>
    </location>
</feature>
<dbReference type="InterPro" id="IPR018170">
    <property type="entry name" value="Aldo/ket_reductase_CS"/>
</dbReference>
<dbReference type="PRINTS" id="PR00069">
    <property type="entry name" value="ALDKETRDTASE"/>
</dbReference>
<keyword evidence="6" id="KW-1185">Reference proteome</keyword>
<evidence type="ECO:0000313" key="5">
    <source>
        <dbReference type="EMBL" id="KXT16304.1"/>
    </source>
</evidence>
<evidence type="ECO:0000313" key="6">
    <source>
        <dbReference type="Proteomes" id="UP000073492"/>
    </source>
</evidence>
<organism evidence="5 6">
    <name type="scientific">Pseudocercospora musae</name>
    <dbReference type="NCBI Taxonomy" id="113226"/>
    <lineage>
        <taxon>Eukaryota</taxon>
        <taxon>Fungi</taxon>
        <taxon>Dikarya</taxon>
        <taxon>Ascomycota</taxon>
        <taxon>Pezizomycotina</taxon>
        <taxon>Dothideomycetes</taxon>
        <taxon>Dothideomycetidae</taxon>
        <taxon>Mycosphaerellales</taxon>
        <taxon>Mycosphaerellaceae</taxon>
        <taxon>Pseudocercospora</taxon>
    </lineage>
</organism>
<dbReference type="PROSITE" id="PS00062">
    <property type="entry name" value="ALDOKETO_REDUCTASE_2"/>
    <property type="match status" value="1"/>
</dbReference>
<reference evidence="5 6" key="1">
    <citation type="submission" date="2015-07" db="EMBL/GenBank/DDBJ databases">
        <title>Comparative genomics of the Sigatoka disease complex on banana suggests a link between parallel evolutionary changes in Pseudocercospora fijiensis and Pseudocercospora eumusae and increased virulence on the banana host.</title>
        <authorList>
            <person name="Chang T.-C."/>
            <person name="Salvucci A."/>
            <person name="Crous P.W."/>
            <person name="Stergiopoulos I."/>
        </authorList>
    </citation>
    <scope>NUCLEOTIDE SEQUENCE [LARGE SCALE GENOMIC DNA]</scope>
    <source>
        <strain evidence="5 6">CBS 116634</strain>
    </source>
</reference>
<dbReference type="Gene3D" id="3.20.20.100">
    <property type="entry name" value="NADP-dependent oxidoreductase domain"/>
    <property type="match status" value="1"/>
</dbReference>
<dbReference type="Pfam" id="PF00248">
    <property type="entry name" value="Aldo_ket_red"/>
    <property type="match status" value="1"/>
</dbReference>
<dbReference type="STRING" id="113226.A0A139IP16"/>
<dbReference type="InterPro" id="IPR044494">
    <property type="entry name" value="AKR3C2/3"/>
</dbReference>
<sequence>MLYPPQITNNGSIRSAKSFCSLPIVPPCLVPLTRPRAVPESSNIELEKQRSPSAWKFSTQQLPSALNTARRPTLALAASVFGQRGPQLPPESSSLLIPTLFYKSMNVRALYRLRLVFNSIRPLTNHTPSSQIRRLAIMANIHTPIPNLKLNDGNSIPMLAYGTGTAWYKTGDENQLDQACIDSAKMAIKLGYYHLDGAEMYKTETELGTAIKESGVARDKLYLVTKVITNIADIPNALRTSLKKLQTDYVDLYLIHAPFFAETKEEHQAKWKQMEQLKKEGLAKSIGVSNYLPDHLDFILDGCEIPPAINQIEFHTYLQHPDLIAYHKAKGIATSAYGPLTPVTKAQGGPVDDLLAALAKKYAVNPGEICLRWCIDQDVVAITTSGKEQRLSDYLRAMTFKLTPKEIQQLNEEGAKKHFRGFWNHKYSDDDRR</sequence>
<name>A0A139IP16_9PEZI</name>
<dbReference type="GO" id="GO:0016652">
    <property type="term" value="F:oxidoreductase activity, acting on NAD(P)H as acceptor"/>
    <property type="evidence" value="ECO:0007669"/>
    <property type="project" value="InterPro"/>
</dbReference>
<dbReference type="PANTHER" id="PTHR43827:SF3">
    <property type="entry name" value="NADP-DEPENDENT OXIDOREDUCTASE DOMAIN-CONTAINING PROTEIN"/>
    <property type="match status" value="1"/>
</dbReference>
<evidence type="ECO:0000259" key="4">
    <source>
        <dbReference type="Pfam" id="PF00248"/>
    </source>
</evidence>
<dbReference type="CDD" id="cd19120">
    <property type="entry name" value="AKR_AKR3C2-3"/>
    <property type="match status" value="1"/>
</dbReference>
<keyword evidence="2" id="KW-0521">NADP</keyword>
<accession>A0A139IP16</accession>
<evidence type="ECO:0000256" key="1">
    <source>
        <dbReference type="ARBA" id="ARBA00007905"/>
    </source>
</evidence>
<evidence type="ECO:0000256" key="2">
    <source>
        <dbReference type="ARBA" id="ARBA00022857"/>
    </source>
</evidence>
<dbReference type="PANTHER" id="PTHR43827">
    <property type="entry name" value="2,5-DIKETO-D-GLUCONIC ACID REDUCTASE"/>
    <property type="match status" value="1"/>
</dbReference>
<protein>
    <recommendedName>
        <fullName evidence="4">NADP-dependent oxidoreductase domain-containing protein</fullName>
    </recommendedName>
</protein>
<dbReference type="OrthoDB" id="416253at2759"/>
<comment type="caution">
    <text evidence="5">The sequence shown here is derived from an EMBL/GenBank/DDBJ whole genome shotgun (WGS) entry which is preliminary data.</text>
</comment>
<proteinExistence type="inferred from homology"/>
<dbReference type="AlphaFoldDB" id="A0A139IP16"/>
<dbReference type="GO" id="GO:0016616">
    <property type="term" value="F:oxidoreductase activity, acting on the CH-OH group of donors, NAD or NADP as acceptor"/>
    <property type="evidence" value="ECO:0007669"/>
    <property type="project" value="UniProtKB-ARBA"/>
</dbReference>
<dbReference type="SUPFAM" id="SSF51430">
    <property type="entry name" value="NAD(P)-linked oxidoreductase"/>
    <property type="match status" value="1"/>
</dbReference>
<dbReference type="InterPro" id="IPR036812">
    <property type="entry name" value="NAD(P)_OxRdtase_dom_sf"/>
</dbReference>
<gene>
    <name evidence="5" type="ORF">AC579_486</name>
</gene>
<dbReference type="Proteomes" id="UP000073492">
    <property type="component" value="Unassembled WGS sequence"/>
</dbReference>
<dbReference type="EMBL" id="LFZO01000040">
    <property type="protein sequence ID" value="KXT16304.1"/>
    <property type="molecule type" value="Genomic_DNA"/>
</dbReference>
<dbReference type="InterPro" id="IPR023210">
    <property type="entry name" value="NADP_OxRdtase_dom"/>
</dbReference>
<evidence type="ECO:0000256" key="3">
    <source>
        <dbReference type="ARBA" id="ARBA00023002"/>
    </source>
</evidence>
<comment type="similarity">
    <text evidence="1">Belongs to the aldo/keto reductase family.</text>
</comment>